<dbReference type="AlphaFoldDB" id="A0A6J4LDF1"/>
<evidence type="ECO:0000313" key="1">
    <source>
        <dbReference type="EMBL" id="CAA9328726.1"/>
    </source>
</evidence>
<name>A0A6J4LDF1_9ACTN</name>
<reference evidence="1" key="1">
    <citation type="submission" date="2020-02" db="EMBL/GenBank/DDBJ databases">
        <authorList>
            <person name="Meier V. D."/>
        </authorList>
    </citation>
    <scope>NUCLEOTIDE SEQUENCE</scope>
    <source>
        <strain evidence="1">AVDCRST_MAG46</strain>
    </source>
</reference>
<proteinExistence type="predicted"/>
<accession>A0A6J4LDF1</accession>
<organism evidence="1">
    <name type="scientific">uncultured Nocardioidaceae bacterium</name>
    <dbReference type="NCBI Taxonomy" id="253824"/>
    <lineage>
        <taxon>Bacteria</taxon>
        <taxon>Bacillati</taxon>
        <taxon>Actinomycetota</taxon>
        <taxon>Actinomycetes</taxon>
        <taxon>Propionibacteriales</taxon>
        <taxon>Nocardioidaceae</taxon>
        <taxon>environmental samples</taxon>
    </lineage>
</organism>
<dbReference type="InterPro" id="IPR021456">
    <property type="entry name" value="DUF3107"/>
</dbReference>
<dbReference type="EMBL" id="CADCUD010000085">
    <property type="protein sequence ID" value="CAA9328726.1"/>
    <property type="molecule type" value="Genomic_DNA"/>
</dbReference>
<evidence type="ECO:0008006" key="2">
    <source>
        <dbReference type="Google" id="ProtNLM"/>
    </source>
</evidence>
<gene>
    <name evidence="1" type="ORF">AVDCRST_MAG46-1295</name>
</gene>
<protein>
    <recommendedName>
        <fullName evidence="2">ATP-binding protein</fullName>
    </recommendedName>
</protein>
<dbReference type="Pfam" id="PF11305">
    <property type="entry name" value="DUF3107"/>
    <property type="match status" value="1"/>
</dbReference>
<sequence length="75" mass="8127">MEVKIGVQHASREIVVDSDLSHDKIIESVRSALTDDDGVFVLADAKGRTVMIPVKKLAYVEVGEETARKVGFGSL</sequence>